<protein>
    <submittedName>
        <fullName evidence="1">Uncharacterized protein</fullName>
    </submittedName>
</protein>
<sequence length="36" mass="4214">MQPMIFITVYGRGLIFHIYSVTAKNTVNYIVVLVRR</sequence>
<reference evidence="1" key="1">
    <citation type="submission" date="2014-11" db="EMBL/GenBank/DDBJ databases">
        <authorList>
            <person name="Amaro Gonzalez C."/>
        </authorList>
    </citation>
    <scope>NUCLEOTIDE SEQUENCE</scope>
</reference>
<evidence type="ECO:0000313" key="1">
    <source>
        <dbReference type="EMBL" id="JAH15568.1"/>
    </source>
</evidence>
<proteinExistence type="predicted"/>
<dbReference type="EMBL" id="GBXM01093009">
    <property type="protein sequence ID" value="JAH15568.1"/>
    <property type="molecule type" value="Transcribed_RNA"/>
</dbReference>
<name>A0A0E9QHF8_ANGAN</name>
<accession>A0A0E9QHF8</accession>
<organism evidence="1">
    <name type="scientific">Anguilla anguilla</name>
    <name type="common">European freshwater eel</name>
    <name type="synonym">Muraena anguilla</name>
    <dbReference type="NCBI Taxonomy" id="7936"/>
    <lineage>
        <taxon>Eukaryota</taxon>
        <taxon>Metazoa</taxon>
        <taxon>Chordata</taxon>
        <taxon>Craniata</taxon>
        <taxon>Vertebrata</taxon>
        <taxon>Euteleostomi</taxon>
        <taxon>Actinopterygii</taxon>
        <taxon>Neopterygii</taxon>
        <taxon>Teleostei</taxon>
        <taxon>Anguilliformes</taxon>
        <taxon>Anguillidae</taxon>
        <taxon>Anguilla</taxon>
    </lineage>
</organism>
<reference evidence="1" key="2">
    <citation type="journal article" date="2015" name="Fish Shellfish Immunol.">
        <title>Early steps in the European eel (Anguilla anguilla)-Vibrio vulnificus interaction in the gills: Role of the RtxA13 toxin.</title>
        <authorList>
            <person name="Callol A."/>
            <person name="Pajuelo D."/>
            <person name="Ebbesson L."/>
            <person name="Teles M."/>
            <person name="MacKenzie S."/>
            <person name="Amaro C."/>
        </authorList>
    </citation>
    <scope>NUCLEOTIDE SEQUENCE</scope>
</reference>
<dbReference type="AlphaFoldDB" id="A0A0E9QHF8"/>